<accession>A0A2N0QIX3</accession>
<gene>
    <name evidence="1" type="ORF">RhiirA1_484793</name>
</gene>
<proteinExistence type="predicted"/>
<dbReference type="EMBL" id="LLXH01008561">
    <property type="protein sequence ID" value="PKC50996.1"/>
    <property type="molecule type" value="Genomic_DNA"/>
</dbReference>
<dbReference type="VEuPathDB" id="FungiDB:RhiirA1_484793"/>
<reference evidence="1 2" key="1">
    <citation type="submission" date="2017-10" db="EMBL/GenBank/DDBJ databases">
        <title>Extensive intraspecific genome diversity in a model arbuscular mycorrhizal fungus.</title>
        <authorList>
            <person name="Chen E.C.H."/>
            <person name="Morin E."/>
            <person name="Baudet D."/>
            <person name="Noel J."/>
            <person name="Ndikumana S."/>
            <person name="Charron P."/>
            <person name="St-Onge C."/>
            <person name="Giorgi J."/>
            <person name="Grigoriev I.V."/>
            <person name="Roux C."/>
            <person name="Martin F.M."/>
            <person name="Corradi N."/>
        </authorList>
    </citation>
    <scope>NUCLEOTIDE SEQUENCE [LARGE SCALE GENOMIC DNA]</scope>
    <source>
        <strain evidence="1 2">A1</strain>
    </source>
</reference>
<protein>
    <submittedName>
        <fullName evidence="1">Uncharacterized protein</fullName>
    </submittedName>
</protein>
<dbReference type="Proteomes" id="UP000232688">
    <property type="component" value="Unassembled WGS sequence"/>
</dbReference>
<name>A0A2N0QIX3_9GLOM</name>
<evidence type="ECO:0000313" key="2">
    <source>
        <dbReference type="Proteomes" id="UP000232688"/>
    </source>
</evidence>
<dbReference type="AlphaFoldDB" id="A0A2N0QIX3"/>
<organism evidence="1 2">
    <name type="scientific">Rhizophagus irregularis</name>
    <dbReference type="NCBI Taxonomy" id="588596"/>
    <lineage>
        <taxon>Eukaryota</taxon>
        <taxon>Fungi</taxon>
        <taxon>Fungi incertae sedis</taxon>
        <taxon>Mucoromycota</taxon>
        <taxon>Glomeromycotina</taxon>
        <taxon>Glomeromycetes</taxon>
        <taxon>Glomerales</taxon>
        <taxon>Glomeraceae</taxon>
        <taxon>Rhizophagus</taxon>
    </lineage>
</organism>
<evidence type="ECO:0000313" key="1">
    <source>
        <dbReference type="EMBL" id="PKC50996.1"/>
    </source>
</evidence>
<sequence>MPAKLTLICEPPHDDISEFNLCFSHWLRISIKLNVTRFVGKENVADKFNIKCRYLKADEKIDNKAKKIHKQIFS</sequence>
<comment type="caution">
    <text evidence="1">The sequence shown here is derived from an EMBL/GenBank/DDBJ whole genome shotgun (WGS) entry which is preliminary data.</text>
</comment>
<reference evidence="1 2" key="2">
    <citation type="submission" date="2017-10" db="EMBL/GenBank/DDBJ databases">
        <title>Genome analyses suggest a sexual origin of heterokaryosis in a supposedly ancient asexual fungus.</title>
        <authorList>
            <person name="Corradi N."/>
            <person name="Sedzielewska K."/>
            <person name="Noel J."/>
            <person name="Charron P."/>
            <person name="Farinelli L."/>
            <person name="Marton T."/>
            <person name="Kruger M."/>
            <person name="Pelin A."/>
            <person name="Brachmann A."/>
            <person name="Corradi N."/>
        </authorList>
    </citation>
    <scope>NUCLEOTIDE SEQUENCE [LARGE SCALE GENOMIC DNA]</scope>
    <source>
        <strain evidence="1 2">A1</strain>
    </source>
</reference>